<dbReference type="SUPFAM" id="SSF143990">
    <property type="entry name" value="YbiA-like"/>
    <property type="match status" value="1"/>
</dbReference>
<dbReference type="AlphaFoldDB" id="A0A0F9BI27"/>
<gene>
    <name evidence="2" type="ORF">LCGC14_2525210</name>
</gene>
<name>A0A0F9BI27_9ZZZZ</name>
<sequence>TLRSDWNKIRITAMRWVIGLKFDQNQELKEKLLATQNSILIEGNYWHDNYWGDCTCSDCKNIMGSNYLGKILMKVRIVCHLNEE</sequence>
<dbReference type="EMBL" id="LAZR01040836">
    <property type="protein sequence ID" value="KKL13492.1"/>
    <property type="molecule type" value="Genomic_DNA"/>
</dbReference>
<proteinExistence type="predicted"/>
<comment type="caution">
    <text evidence="2">The sequence shown here is derived from an EMBL/GenBank/DDBJ whole genome shotgun (WGS) entry which is preliminary data.</text>
</comment>
<dbReference type="Gene3D" id="1.10.357.40">
    <property type="entry name" value="YbiA-like"/>
    <property type="match status" value="1"/>
</dbReference>
<accession>A0A0F9BI27</accession>
<protein>
    <recommendedName>
        <fullName evidence="1">NADAR domain-containing protein</fullName>
    </recommendedName>
</protein>
<dbReference type="InterPro" id="IPR012816">
    <property type="entry name" value="NADAR"/>
</dbReference>
<dbReference type="InterPro" id="IPR037238">
    <property type="entry name" value="YbiA-like_sf"/>
</dbReference>
<dbReference type="CDD" id="cd15457">
    <property type="entry name" value="NADAR"/>
    <property type="match status" value="1"/>
</dbReference>
<evidence type="ECO:0000313" key="2">
    <source>
        <dbReference type="EMBL" id="KKL13492.1"/>
    </source>
</evidence>
<reference evidence="2" key="1">
    <citation type="journal article" date="2015" name="Nature">
        <title>Complex archaea that bridge the gap between prokaryotes and eukaryotes.</title>
        <authorList>
            <person name="Spang A."/>
            <person name="Saw J.H."/>
            <person name="Jorgensen S.L."/>
            <person name="Zaremba-Niedzwiedzka K."/>
            <person name="Martijn J."/>
            <person name="Lind A.E."/>
            <person name="van Eijk R."/>
            <person name="Schleper C."/>
            <person name="Guy L."/>
            <person name="Ettema T.J."/>
        </authorList>
    </citation>
    <scope>NUCLEOTIDE SEQUENCE</scope>
</reference>
<evidence type="ECO:0000259" key="1">
    <source>
        <dbReference type="Pfam" id="PF08719"/>
    </source>
</evidence>
<feature type="non-terminal residue" evidence="2">
    <location>
        <position position="1"/>
    </location>
</feature>
<organism evidence="2">
    <name type="scientific">marine sediment metagenome</name>
    <dbReference type="NCBI Taxonomy" id="412755"/>
    <lineage>
        <taxon>unclassified sequences</taxon>
        <taxon>metagenomes</taxon>
        <taxon>ecological metagenomes</taxon>
    </lineage>
</organism>
<feature type="domain" description="NADAR" evidence="1">
    <location>
        <begin position="4"/>
        <end position="76"/>
    </location>
</feature>
<dbReference type="Pfam" id="PF08719">
    <property type="entry name" value="NADAR"/>
    <property type="match status" value="1"/>
</dbReference>